<organism evidence="1 3">
    <name type="scientific">Trifolium pratense</name>
    <name type="common">Red clover</name>
    <dbReference type="NCBI Taxonomy" id="57577"/>
    <lineage>
        <taxon>Eukaryota</taxon>
        <taxon>Viridiplantae</taxon>
        <taxon>Streptophyta</taxon>
        <taxon>Embryophyta</taxon>
        <taxon>Tracheophyta</taxon>
        <taxon>Spermatophyta</taxon>
        <taxon>Magnoliopsida</taxon>
        <taxon>eudicotyledons</taxon>
        <taxon>Gunneridae</taxon>
        <taxon>Pentapetalae</taxon>
        <taxon>rosids</taxon>
        <taxon>fabids</taxon>
        <taxon>Fabales</taxon>
        <taxon>Fabaceae</taxon>
        <taxon>Papilionoideae</taxon>
        <taxon>50 kb inversion clade</taxon>
        <taxon>NPAAA clade</taxon>
        <taxon>Hologalegina</taxon>
        <taxon>IRL clade</taxon>
        <taxon>Trifolieae</taxon>
        <taxon>Trifolium</taxon>
    </lineage>
</organism>
<dbReference type="EMBL" id="ASHM01028972">
    <property type="protein sequence ID" value="PNX75393.1"/>
    <property type="molecule type" value="Genomic_DNA"/>
</dbReference>
<dbReference type="STRING" id="57577.A0A2K3LA43"/>
<dbReference type="Proteomes" id="UP000236291">
    <property type="component" value="Unassembled WGS sequence"/>
</dbReference>
<accession>A0A2K3LA43</accession>
<gene>
    <name evidence="2" type="ORF">L195_g015537</name>
    <name evidence="1" type="ORF">L195_g031328</name>
</gene>
<reference evidence="1 3" key="1">
    <citation type="journal article" date="2014" name="Am. J. Bot.">
        <title>Genome assembly and annotation for red clover (Trifolium pratense; Fabaceae).</title>
        <authorList>
            <person name="Istvanek J."/>
            <person name="Jaros M."/>
            <person name="Krenek A."/>
            <person name="Repkova J."/>
        </authorList>
    </citation>
    <scope>NUCLEOTIDE SEQUENCE [LARGE SCALE GENOMIC DNA]</scope>
    <source>
        <strain evidence="3">cv. Tatra</strain>
        <tissue evidence="1">Young leaves</tissue>
    </source>
</reference>
<dbReference type="Pfam" id="PF00560">
    <property type="entry name" value="LRR_1"/>
    <property type="match status" value="2"/>
</dbReference>
<proteinExistence type="predicted"/>
<evidence type="ECO:0000313" key="1">
    <source>
        <dbReference type="EMBL" id="PNX75393.1"/>
    </source>
</evidence>
<protein>
    <submittedName>
        <fullName evidence="1">Uncharacterized protein</fullName>
    </submittedName>
</protein>
<dbReference type="SUPFAM" id="SSF52058">
    <property type="entry name" value="L domain-like"/>
    <property type="match status" value="1"/>
</dbReference>
<dbReference type="InterPro" id="IPR001611">
    <property type="entry name" value="Leu-rich_rpt"/>
</dbReference>
<name>A0A2K3LA43_TRIPR</name>
<sequence>MNNNSLSGQIPSQLSGLRNLLHLLLDNNNLSGHLPDELAEMPSLNILLV</sequence>
<dbReference type="Gene3D" id="3.80.10.10">
    <property type="entry name" value="Ribonuclease Inhibitor"/>
    <property type="match status" value="1"/>
</dbReference>
<dbReference type="AlphaFoldDB" id="A0A2K3LA43"/>
<comment type="caution">
    <text evidence="1">The sequence shown here is derived from an EMBL/GenBank/DDBJ whole genome shotgun (WGS) entry which is preliminary data.</text>
</comment>
<reference evidence="1 3" key="2">
    <citation type="journal article" date="2017" name="Front. Plant Sci.">
        <title>Gene Classification and Mining of Molecular Markers Useful in Red Clover (Trifolium pratense) Breeding.</title>
        <authorList>
            <person name="Istvanek J."/>
            <person name="Dluhosova J."/>
            <person name="Dluhos P."/>
            <person name="Patkova L."/>
            <person name="Nedelnik J."/>
            <person name="Repkova J."/>
        </authorList>
    </citation>
    <scope>NUCLEOTIDE SEQUENCE [LARGE SCALE GENOMIC DNA]</scope>
    <source>
        <strain evidence="3">cv. Tatra</strain>
        <tissue evidence="1">Young leaves</tissue>
    </source>
</reference>
<evidence type="ECO:0000313" key="2">
    <source>
        <dbReference type="EMBL" id="PNX92401.1"/>
    </source>
</evidence>
<evidence type="ECO:0000313" key="3">
    <source>
        <dbReference type="Proteomes" id="UP000236291"/>
    </source>
</evidence>
<dbReference type="EMBL" id="ASHM01010554">
    <property type="protein sequence ID" value="PNX92401.1"/>
    <property type="molecule type" value="Genomic_DNA"/>
</dbReference>
<dbReference type="InterPro" id="IPR032675">
    <property type="entry name" value="LRR_dom_sf"/>
</dbReference>